<feature type="compositionally biased region" description="Polar residues" evidence="1">
    <location>
        <begin position="70"/>
        <end position="80"/>
    </location>
</feature>
<accession>A0A0C3DT66</accession>
<dbReference type="EMBL" id="KN822077">
    <property type="protein sequence ID" value="KIM59121.1"/>
    <property type="molecule type" value="Genomic_DNA"/>
</dbReference>
<sequence length="80" mass="8761">MHRPAYSPALIPSMLGVRRSSAHPFLHLHHFQVGHQHQHLISPHSNYQGIDESTHGESSSPALSSCHGRPSSSGLCFTPM</sequence>
<feature type="region of interest" description="Disordered" evidence="1">
    <location>
        <begin position="45"/>
        <end position="80"/>
    </location>
</feature>
<evidence type="ECO:0000256" key="1">
    <source>
        <dbReference type="SAM" id="MobiDB-lite"/>
    </source>
</evidence>
<gene>
    <name evidence="2" type="ORF">SCLCIDRAFT_1040410</name>
</gene>
<reference evidence="3" key="2">
    <citation type="submission" date="2015-01" db="EMBL/GenBank/DDBJ databases">
        <title>Evolutionary Origins and Diversification of the Mycorrhizal Mutualists.</title>
        <authorList>
            <consortium name="DOE Joint Genome Institute"/>
            <consortium name="Mycorrhizal Genomics Consortium"/>
            <person name="Kohler A."/>
            <person name="Kuo A."/>
            <person name="Nagy L.G."/>
            <person name="Floudas D."/>
            <person name="Copeland A."/>
            <person name="Barry K.W."/>
            <person name="Cichocki N."/>
            <person name="Veneault-Fourrey C."/>
            <person name="LaButti K."/>
            <person name="Lindquist E.A."/>
            <person name="Lipzen A."/>
            <person name="Lundell T."/>
            <person name="Morin E."/>
            <person name="Murat C."/>
            <person name="Riley R."/>
            <person name="Ohm R."/>
            <person name="Sun H."/>
            <person name="Tunlid A."/>
            <person name="Henrissat B."/>
            <person name="Grigoriev I.V."/>
            <person name="Hibbett D.S."/>
            <person name="Martin F."/>
        </authorList>
    </citation>
    <scope>NUCLEOTIDE SEQUENCE [LARGE SCALE GENOMIC DNA]</scope>
    <source>
        <strain evidence="3">Foug A</strain>
    </source>
</reference>
<evidence type="ECO:0000313" key="2">
    <source>
        <dbReference type="EMBL" id="KIM59121.1"/>
    </source>
</evidence>
<evidence type="ECO:0000313" key="3">
    <source>
        <dbReference type="Proteomes" id="UP000053989"/>
    </source>
</evidence>
<dbReference type="HOGENOM" id="CLU_2591214_0_0_1"/>
<keyword evidence="3" id="KW-1185">Reference proteome</keyword>
<protein>
    <submittedName>
        <fullName evidence="2">Uncharacterized protein</fullName>
    </submittedName>
</protein>
<dbReference type="AlphaFoldDB" id="A0A0C3DT66"/>
<dbReference type="InParanoid" id="A0A0C3DT66"/>
<proteinExistence type="predicted"/>
<reference evidence="2 3" key="1">
    <citation type="submission" date="2014-04" db="EMBL/GenBank/DDBJ databases">
        <authorList>
            <consortium name="DOE Joint Genome Institute"/>
            <person name="Kuo A."/>
            <person name="Kohler A."/>
            <person name="Nagy L.G."/>
            <person name="Floudas D."/>
            <person name="Copeland A."/>
            <person name="Barry K.W."/>
            <person name="Cichocki N."/>
            <person name="Veneault-Fourrey C."/>
            <person name="LaButti K."/>
            <person name="Lindquist E.A."/>
            <person name="Lipzen A."/>
            <person name="Lundell T."/>
            <person name="Morin E."/>
            <person name="Murat C."/>
            <person name="Sun H."/>
            <person name="Tunlid A."/>
            <person name="Henrissat B."/>
            <person name="Grigoriev I.V."/>
            <person name="Hibbett D.S."/>
            <person name="Martin F."/>
            <person name="Nordberg H.P."/>
            <person name="Cantor M.N."/>
            <person name="Hua S.X."/>
        </authorList>
    </citation>
    <scope>NUCLEOTIDE SEQUENCE [LARGE SCALE GENOMIC DNA]</scope>
    <source>
        <strain evidence="2 3">Foug A</strain>
    </source>
</reference>
<dbReference type="Proteomes" id="UP000053989">
    <property type="component" value="Unassembled WGS sequence"/>
</dbReference>
<name>A0A0C3DT66_9AGAM</name>
<organism evidence="2 3">
    <name type="scientific">Scleroderma citrinum Foug A</name>
    <dbReference type="NCBI Taxonomy" id="1036808"/>
    <lineage>
        <taxon>Eukaryota</taxon>
        <taxon>Fungi</taxon>
        <taxon>Dikarya</taxon>
        <taxon>Basidiomycota</taxon>
        <taxon>Agaricomycotina</taxon>
        <taxon>Agaricomycetes</taxon>
        <taxon>Agaricomycetidae</taxon>
        <taxon>Boletales</taxon>
        <taxon>Sclerodermatineae</taxon>
        <taxon>Sclerodermataceae</taxon>
        <taxon>Scleroderma</taxon>
    </lineage>
</organism>